<evidence type="ECO:0008006" key="4">
    <source>
        <dbReference type="Google" id="ProtNLM"/>
    </source>
</evidence>
<keyword evidence="3" id="KW-1185">Reference proteome</keyword>
<evidence type="ECO:0000313" key="2">
    <source>
        <dbReference type="EMBL" id="KAF2684921.1"/>
    </source>
</evidence>
<feature type="compositionally biased region" description="Pro residues" evidence="1">
    <location>
        <begin position="430"/>
        <end position="439"/>
    </location>
</feature>
<name>A0A6G1J3Y6_9PLEO</name>
<feature type="compositionally biased region" description="Low complexity" evidence="1">
    <location>
        <begin position="326"/>
        <end position="358"/>
    </location>
</feature>
<feature type="region of interest" description="Disordered" evidence="1">
    <location>
        <begin position="266"/>
        <end position="364"/>
    </location>
</feature>
<protein>
    <recommendedName>
        <fullName evidence="4">Fungal N-terminal domain-containing protein</fullName>
    </recommendedName>
</protein>
<proteinExistence type="predicted"/>
<feature type="region of interest" description="Disordered" evidence="1">
    <location>
        <begin position="377"/>
        <end position="537"/>
    </location>
</feature>
<gene>
    <name evidence="2" type="ORF">K458DRAFT_487167</name>
</gene>
<dbReference type="Proteomes" id="UP000799291">
    <property type="component" value="Unassembled WGS sequence"/>
</dbReference>
<feature type="compositionally biased region" description="Pro residues" evidence="1">
    <location>
        <begin position="395"/>
        <end position="413"/>
    </location>
</feature>
<reference evidence="2" key="1">
    <citation type="journal article" date="2020" name="Stud. Mycol.">
        <title>101 Dothideomycetes genomes: a test case for predicting lifestyles and emergence of pathogens.</title>
        <authorList>
            <person name="Haridas S."/>
            <person name="Albert R."/>
            <person name="Binder M."/>
            <person name="Bloem J."/>
            <person name="Labutti K."/>
            <person name="Salamov A."/>
            <person name="Andreopoulos B."/>
            <person name="Baker S."/>
            <person name="Barry K."/>
            <person name="Bills G."/>
            <person name="Bluhm B."/>
            <person name="Cannon C."/>
            <person name="Castanera R."/>
            <person name="Culley D."/>
            <person name="Daum C."/>
            <person name="Ezra D."/>
            <person name="Gonzalez J."/>
            <person name="Henrissat B."/>
            <person name="Kuo A."/>
            <person name="Liang C."/>
            <person name="Lipzen A."/>
            <person name="Lutzoni F."/>
            <person name="Magnuson J."/>
            <person name="Mondo S."/>
            <person name="Nolan M."/>
            <person name="Ohm R."/>
            <person name="Pangilinan J."/>
            <person name="Park H.-J."/>
            <person name="Ramirez L."/>
            <person name="Alfaro M."/>
            <person name="Sun H."/>
            <person name="Tritt A."/>
            <person name="Yoshinaga Y."/>
            <person name="Zwiers L.-H."/>
            <person name="Turgeon B."/>
            <person name="Goodwin S."/>
            <person name="Spatafora J."/>
            <person name="Crous P."/>
            <person name="Grigoriev I."/>
        </authorList>
    </citation>
    <scope>NUCLEOTIDE SEQUENCE</scope>
    <source>
        <strain evidence="2">CBS 122367</strain>
    </source>
</reference>
<feature type="compositionally biased region" description="Low complexity" evidence="1">
    <location>
        <begin position="300"/>
        <end position="314"/>
    </location>
</feature>
<feature type="compositionally biased region" description="Pro residues" evidence="1">
    <location>
        <begin position="315"/>
        <end position="325"/>
    </location>
</feature>
<evidence type="ECO:0000256" key="1">
    <source>
        <dbReference type="SAM" id="MobiDB-lite"/>
    </source>
</evidence>
<evidence type="ECO:0000313" key="3">
    <source>
        <dbReference type="Proteomes" id="UP000799291"/>
    </source>
</evidence>
<feature type="compositionally biased region" description="Polar residues" evidence="1">
    <location>
        <begin position="440"/>
        <end position="450"/>
    </location>
</feature>
<accession>A0A6G1J3Y6</accession>
<dbReference type="OrthoDB" id="3795238at2759"/>
<dbReference type="AlphaFoldDB" id="A0A6G1J3Y6"/>
<feature type="compositionally biased region" description="Polar residues" evidence="1">
    <location>
        <begin position="415"/>
        <end position="424"/>
    </location>
</feature>
<organism evidence="2 3">
    <name type="scientific">Lentithecium fluviatile CBS 122367</name>
    <dbReference type="NCBI Taxonomy" id="1168545"/>
    <lineage>
        <taxon>Eukaryota</taxon>
        <taxon>Fungi</taxon>
        <taxon>Dikarya</taxon>
        <taxon>Ascomycota</taxon>
        <taxon>Pezizomycotina</taxon>
        <taxon>Dothideomycetes</taxon>
        <taxon>Pleosporomycetidae</taxon>
        <taxon>Pleosporales</taxon>
        <taxon>Massarineae</taxon>
        <taxon>Lentitheciaceae</taxon>
        <taxon>Lentithecium</taxon>
    </lineage>
</organism>
<sequence>MEVLAIVGGVAAAITLSGELVRLSRSLREIFRSVKYARREIRKTADEMIIFAELFEGFLDCCSDGTPSDTRSSFSAKPLISWTRRAIRGLQKLLSELEALVADPGDEYSLVETLTAHVKWYFSKSSVGGLRASLSVARESINGFTNIRCIEKLEEQLRFLEQAVRDGERQTLEAKLGMAVEKHMKVLEQKIQNRCDMRHEIDERLQRAKNKVIVHQEKHQSHEFTPDPDKLFHFTESVEQYVEDVLPPMGPSNGVHNHYQVHELAHERPRAGSKQPTPLAPKPKPKPKAIDPRPFPQPTKTPTTQNRSPNNPDTVPNPPSTPPTPFASSACTSTSTSTSISTPTSTSISTSTSNKRTTPSSSTNIPYRAAAEYINDPFGTILSPPIPKPKHRYAPKPPAKMPNWLPPTYPGPRNPEQQNPSRNPTRVEPTSPPTEPPSPATSVITTSITHNMMPPPLFDQPAESQRIPVYGESLISALPPNSASEREQSDDGYEDENEGGNTDQGPSPFHPIAGVQGKYPPGWRQRHERGASPTDFW</sequence>
<dbReference type="EMBL" id="MU005580">
    <property type="protein sequence ID" value="KAF2684921.1"/>
    <property type="molecule type" value="Genomic_DNA"/>
</dbReference>